<organism evidence="1 2">
    <name type="scientific">Pyrococcus horikoshii (strain ATCC 700860 / DSM 12428 / JCM 9974 / NBRC 100139 / OT-3)</name>
    <dbReference type="NCBI Taxonomy" id="70601"/>
    <lineage>
        <taxon>Archaea</taxon>
        <taxon>Methanobacteriati</taxon>
        <taxon>Methanobacteriota</taxon>
        <taxon>Thermococci</taxon>
        <taxon>Thermococcales</taxon>
        <taxon>Thermococcaceae</taxon>
        <taxon>Pyrococcus</taxon>
    </lineage>
</organism>
<dbReference type="STRING" id="70601.gene:9376994"/>
<dbReference type="AlphaFoldDB" id="O57837"/>
<evidence type="ECO:0000313" key="1">
    <source>
        <dbReference type="EMBL" id="BAA29155.1"/>
    </source>
</evidence>
<dbReference type="PIR" id="D71228">
    <property type="entry name" value="D71228"/>
</dbReference>
<dbReference type="EnsemblBacteria" id="BAA29155">
    <property type="protein sequence ID" value="BAA29155"/>
    <property type="gene ID" value="BAA29155"/>
</dbReference>
<dbReference type="KEGG" id="pho:PH0086"/>
<evidence type="ECO:0000313" key="2">
    <source>
        <dbReference type="Proteomes" id="UP000000752"/>
    </source>
</evidence>
<sequence>MRGATTLTLFIVAYSKALLTLSTNSFVLSGKVSPSSLLKPTIISPPPRASRREAAILIKTKFLAGTHTLLAVSLALSITSNSLAETLGTFPSTNALPESLENSLRKLTLIIFKGILSSFEKNSATLFITLSSLLP</sequence>
<protein>
    <submittedName>
        <fullName evidence="1">Uncharacterized protein</fullName>
    </submittedName>
</protein>
<dbReference type="EMBL" id="BA000001">
    <property type="protein sequence ID" value="BAA29155.1"/>
    <property type="molecule type" value="Genomic_DNA"/>
</dbReference>
<accession>O57837</accession>
<dbReference type="Proteomes" id="UP000000752">
    <property type="component" value="Chromosome"/>
</dbReference>
<gene>
    <name evidence="1" type="ordered locus">PH0086</name>
</gene>
<keyword evidence="2" id="KW-1185">Reference proteome</keyword>
<proteinExistence type="predicted"/>
<reference evidence="1 2" key="1">
    <citation type="journal article" date="1998" name="DNA Res.">
        <title>Complete sequence and gene organization of the genome of a hyper-thermophilic archaebacterium, Pyrococcus horikoshii OT3.</title>
        <authorList>
            <person name="Kawarabayasi Y."/>
            <person name="Sawada M."/>
            <person name="Horikawa H."/>
            <person name="Haikawa Y."/>
            <person name="Hino Y."/>
            <person name="Yamamoto S."/>
            <person name="Sekine M."/>
            <person name="Baba S."/>
            <person name="Kosugi H."/>
            <person name="Hosoyama A."/>
            <person name="Nagai Y."/>
            <person name="Sakai M."/>
            <person name="Ogura K."/>
            <person name="Otuka R."/>
            <person name="Nakazawa H."/>
            <person name="Takamiya M."/>
            <person name="Ohfuku Y."/>
            <person name="Funahashi T."/>
            <person name="Tanaka T."/>
            <person name="Kudoh Y."/>
            <person name="Yamazaki J."/>
            <person name="Kushida N."/>
            <person name="Oguchi A."/>
            <person name="Aoki K."/>
            <person name="Nakamura Y."/>
            <person name="Robb T.F."/>
            <person name="Horikoshi K."/>
            <person name="Masuchi Y."/>
            <person name="Shizuya H."/>
            <person name="Kikuchi H."/>
        </authorList>
    </citation>
    <scope>NUCLEOTIDE SEQUENCE [LARGE SCALE GENOMIC DNA]</scope>
    <source>
        <strain evidence="2">ATCC 700860 / DSM 12428 / JCM 9974 / NBRC 100139 / OT-3</strain>
    </source>
</reference>
<name>O57837_PYRHO</name>